<evidence type="ECO:0000259" key="4">
    <source>
        <dbReference type="Pfam" id="PF08545"/>
    </source>
</evidence>
<gene>
    <name evidence="5" type="ORF">SAMN05216452_0927</name>
</gene>
<protein>
    <submittedName>
        <fullName evidence="5">Beta-ketodecanoyl-[acyl-carrier-protein] synthase</fullName>
    </submittedName>
</protein>
<dbReference type="InterPro" id="IPR013751">
    <property type="entry name" value="ACP_syn_III_N"/>
</dbReference>
<evidence type="ECO:0000313" key="6">
    <source>
        <dbReference type="Proteomes" id="UP000199064"/>
    </source>
</evidence>
<feature type="domain" description="Beta-ketoacyl-[acyl-carrier-protein] synthase III C-terminal" evidence="3">
    <location>
        <begin position="301"/>
        <end position="391"/>
    </location>
</feature>
<dbReference type="Gene3D" id="3.40.47.10">
    <property type="match status" value="2"/>
</dbReference>
<keyword evidence="2" id="KW-0012">Acyltransferase</keyword>
<evidence type="ECO:0000256" key="2">
    <source>
        <dbReference type="ARBA" id="ARBA00023315"/>
    </source>
</evidence>
<dbReference type="PANTHER" id="PTHR34069">
    <property type="entry name" value="3-OXOACYL-[ACYL-CARRIER-PROTEIN] SYNTHASE 3"/>
    <property type="match status" value="1"/>
</dbReference>
<dbReference type="NCBIfam" id="NF005703">
    <property type="entry name" value="PRK07515.1"/>
    <property type="match status" value="1"/>
</dbReference>
<accession>A0A1H4J3F3</accession>
<reference evidence="6" key="1">
    <citation type="submission" date="2016-10" db="EMBL/GenBank/DDBJ databases">
        <authorList>
            <person name="Varghese N."/>
            <person name="Submissions S."/>
        </authorList>
    </citation>
    <scope>NUCLEOTIDE SEQUENCE [LARGE SCALE GENOMIC DNA]</scope>
    <source>
        <strain evidence="6">ES.061</strain>
    </source>
</reference>
<dbReference type="Pfam" id="PF08545">
    <property type="entry name" value="ACP_syn_III"/>
    <property type="match status" value="1"/>
</dbReference>
<dbReference type="AlphaFoldDB" id="A0A1H4J3F3"/>
<keyword evidence="1" id="KW-0808">Transferase</keyword>
<dbReference type="EMBL" id="FNSL01000001">
    <property type="protein sequence ID" value="SEB40496.1"/>
    <property type="molecule type" value="Genomic_DNA"/>
</dbReference>
<evidence type="ECO:0000259" key="3">
    <source>
        <dbReference type="Pfam" id="PF08541"/>
    </source>
</evidence>
<dbReference type="GO" id="GO:0006633">
    <property type="term" value="P:fatty acid biosynthetic process"/>
    <property type="evidence" value="ECO:0007669"/>
    <property type="project" value="InterPro"/>
</dbReference>
<dbReference type="Proteomes" id="UP000199064">
    <property type="component" value="Unassembled WGS sequence"/>
</dbReference>
<keyword evidence="6" id="KW-1185">Reference proteome</keyword>
<dbReference type="SUPFAM" id="SSF53901">
    <property type="entry name" value="Thiolase-like"/>
    <property type="match status" value="1"/>
</dbReference>
<dbReference type="GO" id="GO:0004315">
    <property type="term" value="F:3-oxoacyl-[acyl-carrier-protein] synthase activity"/>
    <property type="evidence" value="ECO:0007669"/>
    <property type="project" value="InterPro"/>
</dbReference>
<dbReference type="Pfam" id="PF08541">
    <property type="entry name" value="ACP_syn_III_C"/>
    <property type="match status" value="1"/>
</dbReference>
<organism evidence="5 6">
    <name type="scientific">Nitratireductor aquibiodomus</name>
    <dbReference type="NCBI Taxonomy" id="204799"/>
    <lineage>
        <taxon>Bacteria</taxon>
        <taxon>Pseudomonadati</taxon>
        <taxon>Pseudomonadota</taxon>
        <taxon>Alphaproteobacteria</taxon>
        <taxon>Hyphomicrobiales</taxon>
        <taxon>Phyllobacteriaceae</taxon>
        <taxon>Nitratireductor</taxon>
    </lineage>
</organism>
<dbReference type="CDD" id="cd00830">
    <property type="entry name" value="KAS_III"/>
    <property type="match status" value="1"/>
</dbReference>
<dbReference type="GO" id="GO:0044550">
    <property type="term" value="P:secondary metabolite biosynthetic process"/>
    <property type="evidence" value="ECO:0007669"/>
    <property type="project" value="TreeGrafter"/>
</dbReference>
<evidence type="ECO:0000313" key="5">
    <source>
        <dbReference type="EMBL" id="SEB40496.1"/>
    </source>
</evidence>
<feature type="domain" description="Beta-ketoacyl-[acyl-carrier-protein] synthase III N-terminal" evidence="4">
    <location>
        <begin position="165"/>
        <end position="229"/>
    </location>
</feature>
<proteinExistence type="predicted"/>
<evidence type="ECO:0000256" key="1">
    <source>
        <dbReference type="ARBA" id="ARBA00022679"/>
    </source>
</evidence>
<name>A0A1H4J3F3_9HYPH</name>
<dbReference type="InterPro" id="IPR013747">
    <property type="entry name" value="ACP_syn_III_C"/>
</dbReference>
<dbReference type="InterPro" id="IPR016039">
    <property type="entry name" value="Thiolase-like"/>
</dbReference>
<sequence length="392" mass="42488">MLRTSEQEASDFAPHHSNAMTRVCVGGIGVEIPEASISNEELVDSFNAWVDAENPNREARGLPPLAKSDAEFIEHASGIRQRHVYERDGILDPARMAPNIPARADDELSVMAEFGAAAARKALAHAGVEARDVDLVICASAHHQRPYPAIAIEIQKALGTSGAGFDMGLGCSSALAGLHVATNLVRSGAHRRVLVVTPELITAHLNFRDRQTHFIFGDASVAVLVEALGASEERPGRFEIVDTRSWTQFSNNIRTNFGFMSRLAQEDPSYLAMEGNLIKQNGNKVFKDVTIAGHKFIVDFLAEHGHTPETMRRFWLHQANARMNAMILKLAFGGEVGQDRAPTVLDRLGNTAAAGAIIALEETHRDMKPGEHGLLCAFGAGYSIGGALLRMM</sequence>
<dbReference type="PANTHER" id="PTHR34069:SF2">
    <property type="entry name" value="BETA-KETOACYL-[ACYL-CARRIER-PROTEIN] SYNTHASE III"/>
    <property type="match status" value="1"/>
</dbReference>